<reference evidence="3" key="1">
    <citation type="submission" date="2017-03" db="EMBL/GenBank/DDBJ databases">
        <title>Genomes of endolithic fungi from Antarctica.</title>
        <authorList>
            <person name="Coleine C."/>
            <person name="Masonjones S."/>
            <person name="Stajich J.E."/>
        </authorList>
    </citation>
    <scope>NUCLEOTIDE SEQUENCE [LARGE SCALE GENOMIC DNA]</scope>
    <source>
        <strain evidence="3">CCFEE 5527</strain>
    </source>
</reference>
<dbReference type="EMBL" id="NAJO01000027">
    <property type="protein sequence ID" value="OQO02484.1"/>
    <property type="molecule type" value="Genomic_DNA"/>
</dbReference>
<dbReference type="Proteomes" id="UP000192596">
    <property type="component" value="Unassembled WGS sequence"/>
</dbReference>
<dbReference type="AlphaFoldDB" id="A0A1V8STV9"/>
<protein>
    <submittedName>
        <fullName evidence="2">Uncharacterized protein</fullName>
    </submittedName>
</protein>
<dbReference type="InParanoid" id="A0A1V8STV9"/>
<evidence type="ECO:0000256" key="1">
    <source>
        <dbReference type="SAM" id="MobiDB-lite"/>
    </source>
</evidence>
<evidence type="ECO:0000313" key="3">
    <source>
        <dbReference type="Proteomes" id="UP000192596"/>
    </source>
</evidence>
<accession>A0A1V8STV9</accession>
<organism evidence="2 3">
    <name type="scientific">Cryoendolithus antarcticus</name>
    <dbReference type="NCBI Taxonomy" id="1507870"/>
    <lineage>
        <taxon>Eukaryota</taxon>
        <taxon>Fungi</taxon>
        <taxon>Dikarya</taxon>
        <taxon>Ascomycota</taxon>
        <taxon>Pezizomycotina</taxon>
        <taxon>Dothideomycetes</taxon>
        <taxon>Dothideomycetidae</taxon>
        <taxon>Cladosporiales</taxon>
        <taxon>Cladosporiaceae</taxon>
        <taxon>Cryoendolithus</taxon>
    </lineage>
</organism>
<name>A0A1V8STV9_9PEZI</name>
<comment type="caution">
    <text evidence="2">The sequence shown here is derived from an EMBL/GenBank/DDBJ whole genome shotgun (WGS) entry which is preliminary data.</text>
</comment>
<feature type="compositionally biased region" description="Basic and acidic residues" evidence="1">
    <location>
        <begin position="111"/>
        <end position="120"/>
    </location>
</feature>
<gene>
    <name evidence="2" type="ORF">B0A48_12011</name>
</gene>
<sequence>MTVGSVGRKTYSTTILQIIKLPYAAMTSNNIRSYTSLLANNDFKPGEKLVSKAKKASERSTSSTQTNLNARGVASRLAETQAEQAKKSQQPRRKMTKAEEDEMLRHVGSWTEDRSHAGRR</sequence>
<feature type="region of interest" description="Disordered" evidence="1">
    <location>
        <begin position="49"/>
        <end position="120"/>
    </location>
</feature>
<keyword evidence="3" id="KW-1185">Reference proteome</keyword>
<feature type="compositionally biased region" description="Polar residues" evidence="1">
    <location>
        <begin position="59"/>
        <end position="69"/>
    </location>
</feature>
<evidence type="ECO:0000313" key="2">
    <source>
        <dbReference type="EMBL" id="OQO02484.1"/>
    </source>
</evidence>
<feature type="compositionally biased region" description="Basic and acidic residues" evidence="1">
    <location>
        <begin position="49"/>
        <end position="58"/>
    </location>
</feature>
<proteinExistence type="predicted"/>